<sequence length="180" mass="19580">MILHLAPRADWEATPPEQPYRAASLATEGFIHATQGDALLLRVANTLYKNRPGEFVVLAVDESKLTSEVRWEAPTGDVIPPEATVSDTAPDDALRFPHIYGPINRDAIVAVRLATRDADGAFVGFDPLPDLANPLNLKSPGQMADELLAATDAFSEALARFKDSVEGRLAQLDEEIKKLH</sequence>
<name>A0A2M8QGL6_9CHLR</name>
<evidence type="ECO:0008006" key="3">
    <source>
        <dbReference type="Google" id="ProtNLM"/>
    </source>
</evidence>
<dbReference type="InterPro" id="IPR009297">
    <property type="entry name" value="DUF952"/>
</dbReference>
<dbReference type="PANTHER" id="PTHR34129:SF1">
    <property type="entry name" value="DUF952 DOMAIN-CONTAINING PROTEIN"/>
    <property type="match status" value="1"/>
</dbReference>
<gene>
    <name evidence="1" type="ORF">CUN48_01120</name>
</gene>
<organism evidence="1 2">
    <name type="scientific">Candidatus Thermofonsia Clade 3 bacterium</name>
    <dbReference type="NCBI Taxonomy" id="2364212"/>
    <lineage>
        <taxon>Bacteria</taxon>
        <taxon>Bacillati</taxon>
        <taxon>Chloroflexota</taxon>
        <taxon>Candidatus Thermofontia</taxon>
        <taxon>Candidatus Thermofonsia Clade 3</taxon>
    </lineage>
</organism>
<evidence type="ECO:0000313" key="2">
    <source>
        <dbReference type="Proteomes" id="UP000230790"/>
    </source>
</evidence>
<protein>
    <recommendedName>
        <fullName evidence="3">DUF952 domain-containing protein</fullName>
    </recommendedName>
</protein>
<evidence type="ECO:0000313" key="1">
    <source>
        <dbReference type="EMBL" id="PJF48892.1"/>
    </source>
</evidence>
<proteinExistence type="predicted"/>
<dbReference type="AlphaFoldDB" id="A0A2M8QGL6"/>
<dbReference type="EMBL" id="PGTN01000004">
    <property type="protein sequence ID" value="PJF48892.1"/>
    <property type="molecule type" value="Genomic_DNA"/>
</dbReference>
<dbReference type="PANTHER" id="PTHR34129">
    <property type="entry name" value="BLR1139 PROTEIN"/>
    <property type="match status" value="1"/>
</dbReference>
<dbReference type="Proteomes" id="UP000230790">
    <property type="component" value="Unassembled WGS sequence"/>
</dbReference>
<dbReference type="Gene3D" id="3.20.170.20">
    <property type="entry name" value="Protein of unknown function DUF952"/>
    <property type="match status" value="1"/>
</dbReference>
<dbReference type="Pfam" id="PF06108">
    <property type="entry name" value="DUF952"/>
    <property type="match status" value="1"/>
</dbReference>
<comment type="caution">
    <text evidence="1">The sequence shown here is derived from an EMBL/GenBank/DDBJ whole genome shotgun (WGS) entry which is preliminary data.</text>
</comment>
<reference evidence="1 2" key="1">
    <citation type="submission" date="2017-11" db="EMBL/GenBank/DDBJ databases">
        <title>Evolution of Phototrophy in the Chloroflexi Phylum Driven by Horizontal Gene Transfer.</title>
        <authorList>
            <person name="Ward L.M."/>
            <person name="Hemp J."/>
            <person name="Shih P.M."/>
            <person name="Mcglynn S.E."/>
            <person name="Fischer W."/>
        </authorList>
    </citation>
    <scope>NUCLEOTIDE SEQUENCE [LARGE SCALE GENOMIC DNA]</scope>
    <source>
        <strain evidence="1">JP3_7</strain>
    </source>
</reference>
<dbReference type="SUPFAM" id="SSF56399">
    <property type="entry name" value="ADP-ribosylation"/>
    <property type="match status" value="1"/>
</dbReference>
<accession>A0A2M8QGL6</accession>